<evidence type="ECO:0000313" key="1">
    <source>
        <dbReference type="EMBL" id="CAE07822.1"/>
    </source>
</evidence>
<dbReference type="HOGENOM" id="CLU_2810970_0_0_3"/>
<dbReference type="KEGG" id="syw:SYNW1307"/>
<gene>
    <name evidence="1" type="ordered locus">SYNW1307</name>
</gene>
<dbReference type="STRING" id="84588.SYNW1307"/>
<proteinExistence type="predicted"/>
<dbReference type="AlphaFoldDB" id="Q7U6N1"/>
<reference evidence="1 2" key="1">
    <citation type="journal article" date="2003" name="Nature">
        <title>The genome of a motile marine Synechococcus.</title>
        <authorList>
            <person name="Palenik B."/>
            <person name="Brahamsha B."/>
            <person name="Larimer F."/>
            <person name="Land M."/>
            <person name="Hauser L."/>
            <person name="Chain P."/>
            <person name="Lamerdin J."/>
            <person name="Regala W."/>
            <person name="Allen E.A."/>
            <person name="McCarren J."/>
            <person name="Paulsen I."/>
            <person name="Dufresne A."/>
            <person name="Partensky F."/>
            <person name="Webb E."/>
            <person name="Waterbury J."/>
        </authorList>
    </citation>
    <scope>NUCLEOTIDE SEQUENCE [LARGE SCALE GENOMIC DNA]</scope>
    <source>
        <strain evidence="1 2">WH8102</strain>
    </source>
</reference>
<protein>
    <submittedName>
        <fullName evidence="1">Conserved hypotheticals</fullName>
    </submittedName>
</protein>
<dbReference type="eggNOG" id="ENOG50323JC">
    <property type="taxonomic scope" value="Bacteria"/>
</dbReference>
<name>Q7U6N1_PARMW</name>
<keyword evidence="2" id="KW-1185">Reference proteome</keyword>
<accession>Q7U6N1</accession>
<dbReference type="EMBL" id="BX569692">
    <property type="protein sequence ID" value="CAE07822.1"/>
    <property type="molecule type" value="Genomic_DNA"/>
</dbReference>
<dbReference type="Proteomes" id="UP000001422">
    <property type="component" value="Chromosome"/>
</dbReference>
<sequence length="67" mass="7411">MINGVNHRAVRAPVVDLEEPEGETKWGFVSGYRAGLRHRHDSLPKSKESQIRALEKAVTNTAVQDSA</sequence>
<organism evidence="1 2">
    <name type="scientific">Parasynechococcus marenigrum (strain WH8102)</name>
    <dbReference type="NCBI Taxonomy" id="84588"/>
    <lineage>
        <taxon>Bacteria</taxon>
        <taxon>Bacillati</taxon>
        <taxon>Cyanobacteriota</taxon>
        <taxon>Cyanophyceae</taxon>
        <taxon>Synechococcales</taxon>
        <taxon>Prochlorococcaceae</taxon>
        <taxon>Parasynechococcus</taxon>
        <taxon>Parasynechococcus marenigrum</taxon>
    </lineage>
</organism>
<evidence type="ECO:0000313" key="2">
    <source>
        <dbReference type="Proteomes" id="UP000001422"/>
    </source>
</evidence>